<dbReference type="PANTHER" id="PTHR33112:SF12">
    <property type="entry name" value="HETEROKARYON INCOMPATIBILITY DOMAIN-CONTAINING PROTEIN"/>
    <property type="match status" value="1"/>
</dbReference>
<evidence type="ECO:0000259" key="1">
    <source>
        <dbReference type="Pfam" id="PF06985"/>
    </source>
</evidence>
<feature type="domain" description="Heterokaryon incompatibility" evidence="1">
    <location>
        <begin position="252"/>
        <end position="386"/>
    </location>
</feature>
<organism evidence="2 3">
    <name type="scientific">Oidiodendron maius (strain Zn)</name>
    <dbReference type="NCBI Taxonomy" id="913774"/>
    <lineage>
        <taxon>Eukaryota</taxon>
        <taxon>Fungi</taxon>
        <taxon>Dikarya</taxon>
        <taxon>Ascomycota</taxon>
        <taxon>Pezizomycotina</taxon>
        <taxon>Leotiomycetes</taxon>
        <taxon>Leotiomycetes incertae sedis</taxon>
        <taxon>Myxotrichaceae</taxon>
        <taxon>Oidiodendron</taxon>
    </lineage>
</organism>
<evidence type="ECO:0000313" key="2">
    <source>
        <dbReference type="EMBL" id="KIN02953.1"/>
    </source>
</evidence>
<dbReference type="EMBL" id="KN832874">
    <property type="protein sequence ID" value="KIN02953.1"/>
    <property type="molecule type" value="Genomic_DNA"/>
</dbReference>
<dbReference type="OrthoDB" id="5428863at2759"/>
<dbReference type="InParanoid" id="A0A0C3DLP8"/>
<dbReference type="PANTHER" id="PTHR33112">
    <property type="entry name" value="DOMAIN PROTEIN, PUTATIVE-RELATED"/>
    <property type="match status" value="1"/>
</dbReference>
<sequence length="748" mass="85557">MTDYLLCLKCRQSGHDVEHCPADGWVGELDWFFSPARRHINLGTVWDHTDQTMCSRCESLDLIRFFETRPPWKTQLDFRPNFEEKAGFIRKLGRMGSVQFRADCPVCCCIFAITPHPSSADQEIFLVPDWTISRLSGELGAVTMETPEKQQYATCLLSVLKPSSIPLSTRVTAHRGDALCLVDDVRSDRTLGGRRINSRELNVELILNWVHACVKRHDEFCLPVPTKDLEEIRLVDIETRKVVKYPGSDCDYVTLSYVWGDVTQNHYKLGDIVKTLPKTLEDALSLTKKLGKRYTWIDSVCIDQSDDRDKANQIGRMCSIYRGAWITIIALSGTSADAGFSRFSREEYYPQLTCRIKDKPLVSLMPTLSQQIWLSPWGGRAWTLQEGLLSPRCLYVSDHQVYFDCSSMQCCESLDESRSWAHALTPASNPTEEGFVTWMLSQAGAGALRIPLDWPLRRLEHWGEKLNLYGYRNMKFSEDAIKAFAGVLQRLETIYPKGFFWGLPVEDFDWGLTWRPQVPPERREGFPTWSWAGWRGPLYFGRPADVKKTRRIPTGLEIHACKAGQMERIFSSDGGYFEGKEGVGIIILNDPIHNAARVDPHDPEFQPDKYPTAEKAGYLFITAVCLCFTPNFSQPRRGNYLSGQEEIFAFKIKDVNCLLRIFSTDRYIPRQWIGKHSIIEHEKQNEGTFILLARDHLEGYISHSLMAITVQESTGLAERATILELLIPLDELEILEEFKPKKQRIVLV</sequence>
<dbReference type="Pfam" id="PF06985">
    <property type="entry name" value="HET"/>
    <property type="match status" value="1"/>
</dbReference>
<evidence type="ECO:0000313" key="3">
    <source>
        <dbReference type="Proteomes" id="UP000054321"/>
    </source>
</evidence>
<reference evidence="2 3" key="1">
    <citation type="submission" date="2014-04" db="EMBL/GenBank/DDBJ databases">
        <authorList>
            <consortium name="DOE Joint Genome Institute"/>
            <person name="Kuo A."/>
            <person name="Martino E."/>
            <person name="Perotto S."/>
            <person name="Kohler A."/>
            <person name="Nagy L.G."/>
            <person name="Floudas D."/>
            <person name="Copeland A."/>
            <person name="Barry K.W."/>
            <person name="Cichocki N."/>
            <person name="Veneault-Fourrey C."/>
            <person name="LaButti K."/>
            <person name="Lindquist E.A."/>
            <person name="Lipzen A."/>
            <person name="Lundell T."/>
            <person name="Morin E."/>
            <person name="Murat C."/>
            <person name="Sun H."/>
            <person name="Tunlid A."/>
            <person name="Henrissat B."/>
            <person name="Grigoriev I.V."/>
            <person name="Hibbett D.S."/>
            <person name="Martin F."/>
            <person name="Nordberg H.P."/>
            <person name="Cantor M.N."/>
            <person name="Hua S.X."/>
        </authorList>
    </citation>
    <scope>NUCLEOTIDE SEQUENCE [LARGE SCALE GENOMIC DNA]</scope>
    <source>
        <strain evidence="2 3">Zn</strain>
    </source>
</reference>
<reference evidence="3" key="2">
    <citation type="submission" date="2015-01" db="EMBL/GenBank/DDBJ databases">
        <title>Evolutionary Origins and Diversification of the Mycorrhizal Mutualists.</title>
        <authorList>
            <consortium name="DOE Joint Genome Institute"/>
            <consortium name="Mycorrhizal Genomics Consortium"/>
            <person name="Kohler A."/>
            <person name="Kuo A."/>
            <person name="Nagy L.G."/>
            <person name="Floudas D."/>
            <person name="Copeland A."/>
            <person name="Barry K.W."/>
            <person name="Cichocki N."/>
            <person name="Veneault-Fourrey C."/>
            <person name="LaButti K."/>
            <person name="Lindquist E.A."/>
            <person name="Lipzen A."/>
            <person name="Lundell T."/>
            <person name="Morin E."/>
            <person name="Murat C."/>
            <person name="Riley R."/>
            <person name="Ohm R."/>
            <person name="Sun H."/>
            <person name="Tunlid A."/>
            <person name="Henrissat B."/>
            <person name="Grigoriev I.V."/>
            <person name="Hibbett D.S."/>
            <person name="Martin F."/>
        </authorList>
    </citation>
    <scope>NUCLEOTIDE SEQUENCE [LARGE SCALE GENOMIC DNA]</scope>
    <source>
        <strain evidence="3">Zn</strain>
    </source>
</reference>
<gene>
    <name evidence="2" type="ORF">OIDMADRAFT_27430</name>
</gene>
<dbReference type="STRING" id="913774.A0A0C3DLP8"/>
<dbReference type="InterPro" id="IPR010730">
    <property type="entry name" value="HET"/>
</dbReference>
<dbReference type="Proteomes" id="UP000054321">
    <property type="component" value="Unassembled WGS sequence"/>
</dbReference>
<dbReference type="AlphaFoldDB" id="A0A0C3DLP8"/>
<name>A0A0C3DLP8_OIDMZ</name>
<proteinExistence type="predicted"/>
<protein>
    <recommendedName>
        <fullName evidence="1">Heterokaryon incompatibility domain-containing protein</fullName>
    </recommendedName>
</protein>
<keyword evidence="3" id="KW-1185">Reference proteome</keyword>
<dbReference type="HOGENOM" id="CLU_021801_0_0_1"/>
<accession>A0A0C3DLP8</accession>